<dbReference type="AlphaFoldDB" id="V5WCG1"/>
<name>V5WCG1_9SPIO</name>
<dbReference type="Proteomes" id="UP000018680">
    <property type="component" value="Chromosome"/>
</dbReference>
<dbReference type="HOGENOM" id="CLU_717445_0_0_12"/>
<evidence type="ECO:0000313" key="4">
    <source>
        <dbReference type="Proteomes" id="UP000018680"/>
    </source>
</evidence>
<feature type="chain" id="PRO_5004741931" description="Lipoprotein" evidence="2">
    <location>
        <begin position="27"/>
        <end position="385"/>
    </location>
</feature>
<feature type="region of interest" description="Disordered" evidence="1">
    <location>
        <begin position="204"/>
        <end position="230"/>
    </location>
</feature>
<dbReference type="OrthoDB" id="9854424at2"/>
<feature type="signal peptide" evidence="2">
    <location>
        <begin position="1"/>
        <end position="26"/>
    </location>
</feature>
<accession>V5WCG1</accession>
<dbReference type="PROSITE" id="PS51257">
    <property type="entry name" value="PROKAR_LIPOPROTEIN"/>
    <property type="match status" value="1"/>
</dbReference>
<feature type="region of interest" description="Disordered" evidence="1">
    <location>
        <begin position="341"/>
        <end position="385"/>
    </location>
</feature>
<sequence length="385" mass="41547">MKTPKRNGRIKLTAAALTLAGLLLLAGCGNFYSADIQGYVQDGESGEGINGVTIYLFDKEPELPDDESFFTKTSTANFNGEAGYYSSKVIWQSLVGRFGPEGDSGEIYMGVTHPDYADIILTQRGIFSDTSNILEDIELDRTTFSSPLVSGRVVNSSGEGVNGVRLVLDLNSTPDEAEDYVAVSATVDGTIGVFEFNNVTWTDETAAEEGTSSTESATVSVDDNEWENSGQPVEVSLDSDQEYEISSSITVSRIPQSEFQVELQGSIENRDPANGGADYPYPGVLVEITYDELSFGGTTRTLQTYTDAAGQYSFIVQWSESSDQSESSIFIRTLSMDLGGDGDFDGSAPDDPAGIDRQFDWTGASGREVTSTDPVHDLPVYDPYP</sequence>
<proteinExistence type="predicted"/>
<keyword evidence="4" id="KW-1185">Reference proteome</keyword>
<reference evidence="3 4" key="1">
    <citation type="journal article" date="2015" name="Stand. Genomic Sci.">
        <title>Complete genome sequence and description of Salinispira pacifica gen. nov., sp. nov., a novel spirochaete isolated form a hypersaline microbial mat.</title>
        <authorList>
            <person name="Ben Hania W."/>
            <person name="Joseph M."/>
            <person name="Schumann P."/>
            <person name="Bunk B."/>
            <person name="Fiebig A."/>
            <person name="Sproer C."/>
            <person name="Klenk H.P."/>
            <person name="Fardeau M.L."/>
            <person name="Spring S."/>
        </authorList>
    </citation>
    <scope>NUCLEOTIDE SEQUENCE [LARGE SCALE GENOMIC DNA]</scope>
    <source>
        <strain evidence="3 4">L21-RPul-D2</strain>
    </source>
</reference>
<gene>
    <name evidence="3" type="ORF">L21SP2_0027</name>
</gene>
<evidence type="ECO:0008006" key="5">
    <source>
        <dbReference type="Google" id="ProtNLM"/>
    </source>
</evidence>
<protein>
    <recommendedName>
        <fullName evidence="5">Lipoprotein</fullName>
    </recommendedName>
</protein>
<feature type="compositionally biased region" description="Low complexity" evidence="1">
    <location>
        <begin position="204"/>
        <end position="221"/>
    </location>
</feature>
<keyword evidence="2" id="KW-0732">Signal</keyword>
<evidence type="ECO:0000256" key="1">
    <source>
        <dbReference type="SAM" id="MobiDB-lite"/>
    </source>
</evidence>
<dbReference type="STRING" id="1307761.L21SP2_0027"/>
<organism evidence="3 4">
    <name type="scientific">Salinispira pacifica</name>
    <dbReference type="NCBI Taxonomy" id="1307761"/>
    <lineage>
        <taxon>Bacteria</taxon>
        <taxon>Pseudomonadati</taxon>
        <taxon>Spirochaetota</taxon>
        <taxon>Spirochaetia</taxon>
        <taxon>Spirochaetales</taxon>
        <taxon>Spirochaetaceae</taxon>
        <taxon>Salinispira</taxon>
    </lineage>
</organism>
<dbReference type="EMBL" id="CP006939">
    <property type="protein sequence ID" value="AHC13473.1"/>
    <property type="molecule type" value="Genomic_DNA"/>
</dbReference>
<evidence type="ECO:0000313" key="3">
    <source>
        <dbReference type="EMBL" id="AHC13473.1"/>
    </source>
</evidence>
<dbReference type="KEGG" id="slr:L21SP2_0027"/>
<dbReference type="RefSeq" id="WP_024266406.1">
    <property type="nucleotide sequence ID" value="NC_023035.1"/>
</dbReference>
<evidence type="ECO:0000256" key="2">
    <source>
        <dbReference type="SAM" id="SignalP"/>
    </source>
</evidence>